<dbReference type="PROSITE" id="PS50158">
    <property type="entry name" value="ZF_CCHC"/>
    <property type="match status" value="1"/>
</dbReference>
<dbReference type="InterPro" id="IPR036875">
    <property type="entry name" value="Znf_CCHC_sf"/>
</dbReference>
<sequence>MQEIKRSSGRKPREESRARRCGNCGETGHNTRTCNIIEEVSEEEISE</sequence>
<evidence type="ECO:0000256" key="1">
    <source>
        <dbReference type="PROSITE-ProRule" id="PRU00047"/>
    </source>
</evidence>
<evidence type="ECO:0000313" key="5">
    <source>
        <dbReference type="Proteomes" id="UP000701801"/>
    </source>
</evidence>
<keyword evidence="1" id="KW-0479">Metal-binding</keyword>
<evidence type="ECO:0000259" key="3">
    <source>
        <dbReference type="PROSITE" id="PS50158"/>
    </source>
</evidence>
<organism evidence="4 5">
    <name type="scientific">Hymenoscyphus albidus</name>
    <dbReference type="NCBI Taxonomy" id="595503"/>
    <lineage>
        <taxon>Eukaryota</taxon>
        <taxon>Fungi</taxon>
        <taxon>Dikarya</taxon>
        <taxon>Ascomycota</taxon>
        <taxon>Pezizomycotina</taxon>
        <taxon>Leotiomycetes</taxon>
        <taxon>Helotiales</taxon>
        <taxon>Helotiaceae</taxon>
        <taxon>Hymenoscyphus</taxon>
    </lineage>
</organism>
<dbReference type="Gene3D" id="4.10.60.10">
    <property type="entry name" value="Zinc finger, CCHC-type"/>
    <property type="match status" value="1"/>
</dbReference>
<evidence type="ECO:0000256" key="2">
    <source>
        <dbReference type="SAM" id="MobiDB-lite"/>
    </source>
</evidence>
<comment type="caution">
    <text evidence="4">The sequence shown here is derived from an EMBL/GenBank/DDBJ whole genome shotgun (WGS) entry which is preliminary data.</text>
</comment>
<name>A0A9N9M389_9HELO</name>
<evidence type="ECO:0000313" key="4">
    <source>
        <dbReference type="EMBL" id="CAG8982236.1"/>
    </source>
</evidence>
<dbReference type="AlphaFoldDB" id="A0A9N9M389"/>
<accession>A0A9N9M389</accession>
<dbReference type="OrthoDB" id="3439264at2759"/>
<keyword evidence="1" id="KW-0862">Zinc</keyword>
<dbReference type="InterPro" id="IPR001878">
    <property type="entry name" value="Znf_CCHC"/>
</dbReference>
<dbReference type="EMBL" id="CAJVRM010000585">
    <property type="protein sequence ID" value="CAG8982236.1"/>
    <property type="molecule type" value="Genomic_DNA"/>
</dbReference>
<protein>
    <recommendedName>
        <fullName evidence="3">CCHC-type domain-containing protein</fullName>
    </recommendedName>
</protein>
<reference evidence="4" key="1">
    <citation type="submission" date="2021-07" db="EMBL/GenBank/DDBJ databases">
        <authorList>
            <person name="Durling M."/>
        </authorList>
    </citation>
    <scope>NUCLEOTIDE SEQUENCE</scope>
</reference>
<feature type="compositionally biased region" description="Basic and acidic residues" evidence="2">
    <location>
        <begin position="1"/>
        <end position="18"/>
    </location>
</feature>
<proteinExistence type="predicted"/>
<keyword evidence="1" id="KW-0863">Zinc-finger</keyword>
<feature type="domain" description="CCHC-type" evidence="3">
    <location>
        <begin position="19"/>
        <end position="34"/>
    </location>
</feature>
<dbReference type="GO" id="GO:0008270">
    <property type="term" value="F:zinc ion binding"/>
    <property type="evidence" value="ECO:0007669"/>
    <property type="project" value="UniProtKB-KW"/>
</dbReference>
<keyword evidence="5" id="KW-1185">Reference proteome</keyword>
<dbReference type="GO" id="GO:0003676">
    <property type="term" value="F:nucleic acid binding"/>
    <property type="evidence" value="ECO:0007669"/>
    <property type="project" value="InterPro"/>
</dbReference>
<gene>
    <name evidence="4" type="ORF">HYALB_00004470</name>
</gene>
<dbReference type="Proteomes" id="UP000701801">
    <property type="component" value="Unassembled WGS sequence"/>
</dbReference>
<feature type="region of interest" description="Disordered" evidence="2">
    <location>
        <begin position="1"/>
        <end position="27"/>
    </location>
</feature>
<dbReference type="SUPFAM" id="SSF57756">
    <property type="entry name" value="Retrovirus zinc finger-like domains"/>
    <property type="match status" value="1"/>
</dbReference>